<protein>
    <submittedName>
        <fullName evidence="2">Uncharacterized protein</fullName>
    </submittedName>
</protein>
<keyword evidence="3" id="KW-1185">Reference proteome</keyword>
<reference evidence="2 3" key="1">
    <citation type="journal article" date="2019" name="Int. J. Syst. Evol. Microbiol.">
        <title>Capsulimonas corticalis gen. nov., sp. nov., an aerobic capsulated bacterium, of a novel bacterial order, Capsulimonadales ord. nov., of the class Armatimonadia of the phylum Armatimonadetes.</title>
        <authorList>
            <person name="Li J."/>
            <person name="Kudo C."/>
            <person name="Tonouchi A."/>
        </authorList>
    </citation>
    <scope>NUCLEOTIDE SEQUENCE [LARGE SCALE GENOMIC DNA]</scope>
    <source>
        <strain evidence="2 3">AX-7</strain>
    </source>
</reference>
<gene>
    <name evidence="2" type="ORF">CCAX7_001870</name>
</gene>
<proteinExistence type="predicted"/>
<sequence length="58" mass="6378">MRDDCRDAREHSGEERDATSVITDQLDVEKIDMQAAQRAGKRPGGAHLRQGALTESVV</sequence>
<evidence type="ECO:0000313" key="3">
    <source>
        <dbReference type="Proteomes" id="UP000287394"/>
    </source>
</evidence>
<dbReference type="EMBL" id="AP025739">
    <property type="protein sequence ID" value="BDI28136.1"/>
    <property type="molecule type" value="Genomic_DNA"/>
</dbReference>
<feature type="compositionally biased region" description="Basic and acidic residues" evidence="1">
    <location>
        <begin position="1"/>
        <end position="18"/>
    </location>
</feature>
<dbReference type="KEGG" id="ccot:CCAX7_001870"/>
<evidence type="ECO:0000256" key="1">
    <source>
        <dbReference type="SAM" id="MobiDB-lite"/>
    </source>
</evidence>
<organism evidence="2 3">
    <name type="scientific">Capsulimonas corticalis</name>
    <dbReference type="NCBI Taxonomy" id="2219043"/>
    <lineage>
        <taxon>Bacteria</taxon>
        <taxon>Bacillati</taxon>
        <taxon>Armatimonadota</taxon>
        <taxon>Armatimonadia</taxon>
        <taxon>Capsulimonadales</taxon>
        <taxon>Capsulimonadaceae</taxon>
        <taxon>Capsulimonas</taxon>
    </lineage>
</organism>
<dbReference type="AlphaFoldDB" id="A0A402CS11"/>
<feature type="region of interest" description="Disordered" evidence="1">
    <location>
        <begin position="1"/>
        <end position="58"/>
    </location>
</feature>
<accession>A0A402CS11</accession>
<dbReference type="Proteomes" id="UP000287394">
    <property type="component" value="Chromosome"/>
</dbReference>
<name>A0A402CS11_9BACT</name>
<evidence type="ECO:0000313" key="2">
    <source>
        <dbReference type="EMBL" id="BDI28136.1"/>
    </source>
</evidence>